<dbReference type="PANTHER" id="PTHR39614:SF2">
    <property type="entry name" value="INTEGRAL MEMBRANE PROTEIN"/>
    <property type="match status" value="1"/>
</dbReference>
<feature type="transmembrane region" description="Helical" evidence="2">
    <location>
        <begin position="182"/>
        <end position="207"/>
    </location>
</feature>
<comment type="caution">
    <text evidence="4">The sequence shown here is derived from an EMBL/GenBank/DDBJ whole genome shotgun (WGS) entry which is preliminary data.</text>
</comment>
<sequence length="395" mass="42730">MATTSQPPYTKWSDTDHAGPVIIVTTLSLLYWVVAGAGQQLLSYSSGLRYTWADGLFSCSMICGFIQSVLILVGAHYGLGKSSSVISRGDLSTAEEVYKVGNIFYIITLGLIKCSAACFTANLTVKNLGSLRQIAGKQMIGLYGSVALAIAWSIGSIVALAVPCPSYGGHANNAGMCLGTMSRWVGIFIGDAITDLAIVVFAATVIWRTKASIAKRLTWYIPFLVRACVPLWAGLRLLTINKQKLTEDPTIGVWLFVCFNQVQILLALIGAASPVLKKAMSDLVTNFGASTDSQARSGNGRSFALKYLKSKRTFRSNNDSQPTDSNGSKIRPLPFGGPGVSGAAMISRNRPEEKLRSDGDSQEGIIRQDDYEVSYFHTDNDREPVMEDGGYNKYR</sequence>
<keyword evidence="2" id="KW-1133">Transmembrane helix</keyword>
<feature type="transmembrane region" description="Helical" evidence="2">
    <location>
        <begin position="97"/>
        <end position="119"/>
    </location>
</feature>
<reference evidence="4 5" key="1">
    <citation type="submission" date="2023-08" db="EMBL/GenBank/DDBJ databases">
        <title>Black Yeasts Isolated from many extreme environments.</title>
        <authorList>
            <person name="Coleine C."/>
            <person name="Stajich J.E."/>
            <person name="Selbmann L."/>
        </authorList>
    </citation>
    <scope>NUCLEOTIDE SEQUENCE [LARGE SCALE GENOMIC DNA]</scope>
    <source>
        <strain evidence="4 5">CCFEE 5935</strain>
    </source>
</reference>
<feature type="transmembrane region" description="Helical" evidence="2">
    <location>
        <begin position="17"/>
        <end position="34"/>
    </location>
</feature>
<gene>
    <name evidence="4" type="ORF">LTR77_011120</name>
</gene>
<dbReference type="PANTHER" id="PTHR39614">
    <property type="entry name" value="INTEGRAL MEMBRANE PROTEIN"/>
    <property type="match status" value="1"/>
</dbReference>
<name>A0AAV9NTN4_9PEZI</name>
<dbReference type="AlphaFoldDB" id="A0AAV9NTN4"/>
<feature type="transmembrane region" description="Helical" evidence="2">
    <location>
        <begin position="55"/>
        <end position="77"/>
    </location>
</feature>
<protein>
    <recommendedName>
        <fullName evidence="3">Rhodopsin domain-containing protein</fullName>
    </recommendedName>
</protein>
<feature type="transmembrane region" description="Helical" evidence="2">
    <location>
        <begin position="219"/>
        <end position="239"/>
    </location>
</feature>
<feature type="compositionally biased region" description="Basic and acidic residues" evidence="1">
    <location>
        <begin position="349"/>
        <end position="359"/>
    </location>
</feature>
<dbReference type="Pfam" id="PF20684">
    <property type="entry name" value="Fung_rhodopsin"/>
    <property type="match status" value="1"/>
</dbReference>
<evidence type="ECO:0000256" key="1">
    <source>
        <dbReference type="SAM" id="MobiDB-lite"/>
    </source>
</evidence>
<feature type="region of interest" description="Disordered" evidence="1">
    <location>
        <begin position="314"/>
        <end position="395"/>
    </location>
</feature>
<evidence type="ECO:0000259" key="3">
    <source>
        <dbReference type="Pfam" id="PF20684"/>
    </source>
</evidence>
<evidence type="ECO:0000313" key="5">
    <source>
        <dbReference type="Proteomes" id="UP001337655"/>
    </source>
</evidence>
<dbReference type="RefSeq" id="XP_064653475.1">
    <property type="nucleotide sequence ID" value="XM_064808332.1"/>
</dbReference>
<proteinExistence type="predicted"/>
<evidence type="ECO:0000313" key="4">
    <source>
        <dbReference type="EMBL" id="KAK5162863.1"/>
    </source>
</evidence>
<keyword evidence="2" id="KW-0472">Membrane</keyword>
<dbReference type="EMBL" id="JAVRRT010000032">
    <property type="protein sequence ID" value="KAK5162863.1"/>
    <property type="molecule type" value="Genomic_DNA"/>
</dbReference>
<feature type="transmembrane region" description="Helical" evidence="2">
    <location>
        <begin position="140"/>
        <end position="162"/>
    </location>
</feature>
<dbReference type="Proteomes" id="UP001337655">
    <property type="component" value="Unassembled WGS sequence"/>
</dbReference>
<feature type="transmembrane region" description="Helical" evidence="2">
    <location>
        <begin position="251"/>
        <end position="272"/>
    </location>
</feature>
<feature type="domain" description="Rhodopsin" evidence="3">
    <location>
        <begin position="49"/>
        <end position="280"/>
    </location>
</feature>
<keyword evidence="2" id="KW-0812">Transmembrane</keyword>
<organism evidence="4 5">
    <name type="scientific">Saxophila tyrrhenica</name>
    <dbReference type="NCBI Taxonomy" id="1690608"/>
    <lineage>
        <taxon>Eukaryota</taxon>
        <taxon>Fungi</taxon>
        <taxon>Dikarya</taxon>
        <taxon>Ascomycota</taxon>
        <taxon>Pezizomycotina</taxon>
        <taxon>Dothideomycetes</taxon>
        <taxon>Dothideomycetidae</taxon>
        <taxon>Mycosphaerellales</taxon>
        <taxon>Extremaceae</taxon>
        <taxon>Saxophila</taxon>
    </lineage>
</organism>
<feature type="compositionally biased region" description="Polar residues" evidence="1">
    <location>
        <begin position="315"/>
        <end position="328"/>
    </location>
</feature>
<dbReference type="GeneID" id="89932440"/>
<evidence type="ECO:0000256" key="2">
    <source>
        <dbReference type="SAM" id="Phobius"/>
    </source>
</evidence>
<keyword evidence="5" id="KW-1185">Reference proteome</keyword>
<dbReference type="InterPro" id="IPR049326">
    <property type="entry name" value="Rhodopsin_dom_fungi"/>
</dbReference>
<accession>A0AAV9NTN4</accession>